<evidence type="ECO:0000256" key="2">
    <source>
        <dbReference type="SAM" id="Phobius"/>
    </source>
</evidence>
<dbReference type="Proteomes" id="UP000813461">
    <property type="component" value="Unassembled WGS sequence"/>
</dbReference>
<name>A0A8K0RG49_9PLEO</name>
<gene>
    <name evidence="3" type="ORF">FB567DRAFT_510839</name>
</gene>
<feature type="region of interest" description="Disordered" evidence="1">
    <location>
        <begin position="236"/>
        <end position="268"/>
    </location>
</feature>
<dbReference type="EMBL" id="JAGMVJ010000001">
    <property type="protein sequence ID" value="KAH7094693.1"/>
    <property type="molecule type" value="Genomic_DNA"/>
</dbReference>
<proteinExistence type="predicted"/>
<evidence type="ECO:0000256" key="1">
    <source>
        <dbReference type="SAM" id="MobiDB-lite"/>
    </source>
</evidence>
<dbReference type="AlphaFoldDB" id="A0A8K0RG49"/>
<organism evidence="3 4">
    <name type="scientific">Paraphoma chrysanthemicola</name>
    <dbReference type="NCBI Taxonomy" id="798071"/>
    <lineage>
        <taxon>Eukaryota</taxon>
        <taxon>Fungi</taxon>
        <taxon>Dikarya</taxon>
        <taxon>Ascomycota</taxon>
        <taxon>Pezizomycotina</taxon>
        <taxon>Dothideomycetes</taxon>
        <taxon>Pleosporomycetidae</taxon>
        <taxon>Pleosporales</taxon>
        <taxon>Pleosporineae</taxon>
        <taxon>Phaeosphaeriaceae</taxon>
        <taxon>Paraphoma</taxon>
    </lineage>
</organism>
<keyword evidence="2" id="KW-0472">Membrane</keyword>
<protein>
    <submittedName>
        <fullName evidence="3">Uncharacterized protein</fullName>
    </submittedName>
</protein>
<accession>A0A8K0RG49</accession>
<sequence>MSSATDTRSNRRTWSPAYETAAPAACQTLRNYRNVVEWGYTCVFAEEDGDPVPFSINTACMPWVTPNVYPASSAFYSPATACPTSWSAVSTATSGEQWVSGETALTCCPAGFDGDGRGGCKVGSSGSVPVVQCGEADAEENKNLVYTAGAWPASVTASITALHLRYQASDIGSASATGSNSASSTGGAGSSGSSGNGGLSTGAKVAIGVVIPLVFLVGALAFFLLWRRRKQKKAAAVLAPANMGDEKSTPAPSSVDRSSYQQSPPTVSKGPIGNTFAAHHNITPTNPHETPEWNVEMDATEAERQHLVGTHNDPLSATSPASDVTELGGLARVARKPIAPVEIDGRQIVPEVGDAYIPYRPGREGESRA</sequence>
<keyword evidence="4" id="KW-1185">Reference proteome</keyword>
<keyword evidence="2" id="KW-1133">Transmembrane helix</keyword>
<feature type="compositionally biased region" description="Gly residues" evidence="1">
    <location>
        <begin position="186"/>
        <end position="197"/>
    </location>
</feature>
<reference evidence="3" key="1">
    <citation type="journal article" date="2021" name="Nat. Commun.">
        <title>Genetic determinants of endophytism in the Arabidopsis root mycobiome.</title>
        <authorList>
            <person name="Mesny F."/>
            <person name="Miyauchi S."/>
            <person name="Thiergart T."/>
            <person name="Pickel B."/>
            <person name="Atanasova L."/>
            <person name="Karlsson M."/>
            <person name="Huettel B."/>
            <person name="Barry K.W."/>
            <person name="Haridas S."/>
            <person name="Chen C."/>
            <person name="Bauer D."/>
            <person name="Andreopoulos W."/>
            <person name="Pangilinan J."/>
            <person name="LaButti K."/>
            <person name="Riley R."/>
            <person name="Lipzen A."/>
            <person name="Clum A."/>
            <person name="Drula E."/>
            <person name="Henrissat B."/>
            <person name="Kohler A."/>
            <person name="Grigoriev I.V."/>
            <person name="Martin F.M."/>
            <person name="Hacquard S."/>
        </authorList>
    </citation>
    <scope>NUCLEOTIDE SEQUENCE</scope>
    <source>
        <strain evidence="3">MPI-SDFR-AT-0120</strain>
    </source>
</reference>
<feature type="transmembrane region" description="Helical" evidence="2">
    <location>
        <begin position="205"/>
        <end position="226"/>
    </location>
</feature>
<feature type="compositionally biased region" description="Polar residues" evidence="1">
    <location>
        <begin position="250"/>
        <end position="266"/>
    </location>
</feature>
<keyword evidence="2" id="KW-0812">Transmembrane</keyword>
<dbReference type="CDD" id="cd12087">
    <property type="entry name" value="TM_EGFR-like"/>
    <property type="match status" value="1"/>
</dbReference>
<feature type="region of interest" description="Disordered" evidence="1">
    <location>
        <begin position="173"/>
        <end position="197"/>
    </location>
</feature>
<evidence type="ECO:0000313" key="3">
    <source>
        <dbReference type="EMBL" id="KAH7094693.1"/>
    </source>
</evidence>
<dbReference type="OrthoDB" id="5429716at2759"/>
<feature type="compositionally biased region" description="Low complexity" evidence="1">
    <location>
        <begin position="173"/>
        <end position="185"/>
    </location>
</feature>
<comment type="caution">
    <text evidence="3">The sequence shown here is derived from an EMBL/GenBank/DDBJ whole genome shotgun (WGS) entry which is preliminary data.</text>
</comment>
<evidence type="ECO:0000313" key="4">
    <source>
        <dbReference type="Proteomes" id="UP000813461"/>
    </source>
</evidence>